<feature type="transmembrane region" description="Helical" evidence="1">
    <location>
        <begin position="389"/>
        <end position="411"/>
    </location>
</feature>
<sequence>MALNYIWIAFFVIAFVVALIKLVFFGDVEAFKLLVEGIFSSSKSSVMEIALPLVGSMTFFLGILNIGEKAGAINFLSRIVGPFFSRLFPDVPKDHPATGQMLMNFSANLLGLDNAATPLGLKAMGSLQELNPDKDTASNAQIMFLVLHTSGLQLLPVTIIAQRAILNSANPTDIFIPCIIATYVATVVGLIAVAIKQKINLFDKVIISWLGGLTTFITLVVWCFTHYLSKEQISVVSSVSSNLIIFAICTIFILGGLIKKLNVFEVFIEGAKGGFETSVKIIPYLVAMLVGISVFRSCGALDYINDGLRWVCVQFNFDTRFVDAMPVAYMKPLSGSGSKAMMINVMTTFKSDSFAGRLACIFNGSADTTFYIVALYFGSVGIKKSRYAIPAGLIADLAGVVAAIFVAYLFFG</sequence>
<dbReference type="OrthoDB" id="9805623at2"/>
<keyword evidence="1" id="KW-1133">Transmembrane helix</keyword>
<name>A0A1G6T7Q7_9SPHI</name>
<dbReference type="AlphaFoldDB" id="A0A1G6T7Q7"/>
<feature type="domain" description="Nucleoside transporter/FeoB GTPase Gate" evidence="2">
    <location>
        <begin position="279"/>
        <end position="383"/>
    </location>
</feature>
<feature type="transmembrane region" description="Helical" evidence="1">
    <location>
        <begin position="6"/>
        <end position="25"/>
    </location>
</feature>
<reference evidence="3 4" key="1">
    <citation type="submission" date="2016-10" db="EMBL/GenBank/DDBJ databases">
        <authorList>
            <person name="de Groot N.N."/>
        </authorList>
    </citation>
    <scope>NUCLEOTIDE SEQUENCE [LARGE SCALE GENOMIC DNA]</scope>
    <source>
        <strain evidence="3 4">47C3B</strain>
    </source>
</reference>
<feature type="transmembrane region" description="Helical" evidence="1">
    <location>
        <begin position="239"/>
        <end position="258"/>
    </location>
</feature>
<evidence type="ECO:0000256" key="1">
    <source>
        <dbReference type="SAM" id="Phobius"/>
    </source>
</evidence>
<evidence type="ECO:0000259" key="2">
    <source>
        <dbReference type="Pfam" id="PF07670"/>
    </source>
</evidence>
<accession>A0A1G6T7Q7</accession>
<protein>
    <submittedName>
        <fullName evidence="3">Spore maturation protein SpmA</fullName>
    </submittedName>
</protein>
<dbReference type="PANTHER" id="PTHR35793:SF2">
    <property type="entry name" value="INNER MEMBRANE PROTEIN YJIG"/>
    <property type="match status" value="1"/>
</dbReference>
<dbReference type="PANTHER" id="PTHR35793">
    <property type="entry name" value="INNER MEMBRANE PROTEIN YJIG"/>
    <property type="match status" value="1"/>
</dbReference>
<dbReference type="EMBL" id="FNAI01000001">
    <property type="protein sequence ID" value="SDD24606.1"/>
    <property type="molecule type" value="Genomic_DNA"/>
</dbReference>
<dbReference type="InterPro" id="IPR052549">
    <property type="entry name" value="SpmB"/>
</dbReference>
<keyword evidence="1" id="KW-0812">Transmembrane</keyword>
<feature type="transmembrane region" description="Helical" evidence="1">
    <location>
        <begin position="354"/>
        <end position="377"/>
    </location>
</feature>
<feature type="domain" description="Nucleoside transporter/FeoB GTPase Gate" evidence="2">
    <location>
        <begin position="51"/>
        <end position="160"/>
    </location>
</feature>
<feature type="transmembrane region" description="Helical" evidence="1">
    <location>
        <begin position="279"/>
        <end position="295"/>
    </location>
</feature>
<evidence type="ECO:0000313" key="3">
    <source>
        <dbReference type="EMBL" id="SDD24606.1"/>
    </source>
</evidence>
<dbReference type="Proteomes" id="UP000199072">
    <property type="component" value="Unassembled WGS sequence"/>
</dbReference>
<feature type="transmembrane region" description="Helical" evidence="1">
    <location>
        <begin position="207"/>
        <end position="227"/>
    </location>
</feature>
<dbReference type="PIRSF" id="PIRSF036542">
    <property type="entry name" value="SpmA_SpmB"/>
    <property type="match status" value="1"/>
</dbReference>
<dbReference type="STRING" id="1391627.SAMN05216464_101194"/>
<organism evidence="3 4">
    <name type="scientific">Mucilaginibacter pineti</name>
    <dbReference type="NCBI Taxonomy" id="1391627"/>
    <lineage>
        <taxon>Bacteria</taxon>
        <taxon>Pseudomonadati</taxon>
        <taxon>Bacteroidota</taxon>
        <taxon>Sphingobacteriia</taxon>
        <taxon>Sphingobacteriales</taxon>
        <taxon>Sphingobacteriaceae</taxon>
        <taxon>Mucilaginibacter</taxon>
    </lineage>
</organism>
<dbReference type="RefSeq" id="WP_091142728.1">
    <property type="nucleotide sequence ID" value="NZ_FNAI01000001.1"/>
</dbReference>
<dbReference type="Pfam" id="PF07670">
    <property type="entry name" value="Gate"/>
    <property type="match status" value="2"/>
</dbReference>
<dbReference type="InterPro" id="IPR011642">
    <property type="entry name" value="Gate_dom"/>
</dbReference>
<dbReference type="GO" id="GO:0005886">
    <property type="term" value="C:plasma membrane"/>
    <property type="evidence" value="ECO:0007669"/>
    <property type="project" value="TreeGrafter"/>
</dbReference>
<proteinExistence type="predicted"/>
<feature type="transmembrane region" description="Helical" evidence="1">
    <location>
        <begin position="174"/>
        <end position="195"/>
    </location>
</feature>
<keyword evidence="4" id="KW-1185">Reference proteome</keyword>
<evidence type="ECO:0000313" key="4">
    <source>
        <dbReference type="Proteomes" id="UP000199072"/>
    </source>
</evidence>
<feature type="transmembrane region" description="Helical" evidence="1">
    <location>
        <begin position="46"/>
        <end position="67"/>
    </location>
</feature>
<dbReference type="InterPro" id="IPR011415">
    <property type="entry name" value="SpmA_SpmB"/>
</dbReference>
<keyword evidence="1" id="KW-0472">Membrane</keyword>
<gene>
    <name evidence="3" type="ORF">SAMN05216464_101194</name>
</gene>